<keyword evidence="2" id="KW-0560">Oxidoreductase</keyword>
<protein>
    <submittedName>
        <fullName evidence="2">Catechol 2,3-dioxygenase-like lactoylglutathione lyase family enzyme</fullName>
    </submittedName>
</protein>
<dbReference type="GO" id="GO:0016829">
    <property type="term" value="F:lyase activity"/>
    <property type="evidence" value="ECO:0007669"/>
    <property type="project" value="UniProtKB-KW"/>
</dbReference>
<keyword evidence="2" id="KW-0223">Dioxygenase</keyword>
<gene>
    <name evidence="2" type="ORF">DFR68_11757</name>
</gene>
<accession>A0A370GM50</accession>
<comment type="caution">
    <text evidence="2">The sequence shown here is derived from an EMBL/GenBank/DDBJ whole genome shotgun (WGS) entry which is preliminary data.</text>
</comment>
<dbReference type="InterPro" id="IPR004360">
    <property type="entry name" value="Glyas_Fos-R_dOase_dom"/>
</dbReference>
<keyword evidence="2" id="KW-0456">Lyase</keyword>
<evidence type="ECO:0000313" key="2">
    <source>
        <dbReference type="EMBL" id="RDI44440.1"/>
    </source>
</evidence>
<evidence type="ECO:0000313" key="3">
    <source>
        <dbReference type="Proteomes" id="UP000255355"/>
    </source>
</evidence>
<feature type="domain" description="VOC" evidence="1">
    <location>
        <begin position="2"/>
        <end position="118"/>
    </location>
</feature>
<organism evidence="2 3">
    <name type="scientific">Nocardia mexicana</name>
    <dbReference type="NCBI Taxonomy" id="279262"/>
    <lineage>
        <taxon>Bacteria</taxon>
        <taxon>Bacillati</taxon>
        <taxon>Actinomycetota</taxon>
        <taxon>Actinomycetes</taxon>
        <taxon>Mycobacteriales</taxon>
        <taxon>Nocardiaceae</taxon>
        <taxon>Nocardia</taxon>
    </lineage>
</organism>
<dbReference type="Gene3D" id="3.10.180.10">
    <property type="entry name" value="2,3-Dihydroxybiphenyl 1,2-Dioxygenase, domain 1"/>
    <property type="match status" value="1"/>
</dbReference>
<dbReference type="PROSITE" id="PS51819">
    <property type="entry name" value="VOC"/>
    <property type="match status" value="1"/>
</dbReference>
<keyword evidence="3" id="KW-1185">Reference proteome</keyword>
<reference evidence="2 3" key="1">
    <citation type="submission" date="2018-07" db="EMBL/GenBank/DDBJ databases">
        <title>Genomic Encyclopedia of Type Strains, Phase IV (KMG-IV): sequencing the most valuable type-strain genomes for metagenomic binning, comparative biology and taxonomic classification.</title>
        <authorList>
            <person name="Goeker M."/>
        </authorList>
    </citation>
    <scope>NUCLEOTIDE SEQUENCE [LARGE SCALE GENOMIC DNA]</scope>
    <source>
        <strain evidence="2 3">DSM 44952</strain>
    </source>
</reference>
<dbReference type="SUPFAM" id="SSF54593">
    <property type="entry name" value="Glyoxalase/Bleomycin resistance protein/Dihydroxybiphenyl dioxygenase"/>
    <property type="match status" value="1"/>
</dbReference>
<dbReference type="InterPro" id="IPR037523">
    <property type="entry name" value="VOC_core"/>
</dbReference>
<sequence length="123" mass="13168">MQIAIVSVPVRDQDKATAFYSDKLGFTVVSDDPMGPDSRWVMLAPPEGGAAITLVTWFPTMPPGSLKGLVYAVADLDRIRTELIGKGVAVGEVEDTPWGVRLAQFDDIDGNGIVLQETVPAPK</sequence>
<dbReference type="STRING" id="1210089.GCA_001613165_05329"/>
<dbReference type="Pfam" id="PF00903">
    <property type="entry name" value="Glyoxalase"/>
    <property type="match status" value="1"/>
</dbReference>
<dbReference type="AlphaFoldDB" id="A0A370GM50"/>
<dbReference type="Proteomes" id="UP000255355">
    <property type="component" value="Unassembled WGS sequence"/>
</dbReference>
<dbReference type="PANTHER" id="PTHR36437:SF2">
    <property type="entry name" value="GLYOXALASE_BLEOMYCIN RESISTANCE PROTEIN_DIOXYGENASE"/>
    <property type="match status" value="1"/>
</dbReference>
<dbReference type="InterPro" id="IPR029068">
    <property type="entry name" value="Glyas_Bleomycin-R_OHBP_Dase"/>
</dbReference>
<name>A0A370GM50_9NOCA</name>
<dbReference type="GO" id="GO:0051213">
    <property type="term" value="F:dioxygenase activity"/>
    <property type="evidence" value="ECO:0007669"/>
    <property type="project" value="UniProtKB-KW"/>
</dbReference>
<dbReference type="PANTHER" id="PTHR36437">
    <property type="entry name" value="GLYOXALASE/BLEOMYCIN RESISTANCE PROTEIN/DIOXYGENASE"/>
    <property type="match status" value="1"/>
</dbReference>
<dbReference type="RefSeq" id="WP_068025150.1">
    <property type="nucleotide sequence ID" value="NZ_QQAZ01000017.1"/>
</dbReference>
<evidence type="ECO:0000259" key="1">
    <source>
        <dbReference type="PROSITE" id="PS51819"/>
    </source>
</evidence>
<proteinExistence type="predicted"/>
<dbReference type="EMBL" id="QQAZ01000017">
    <property type="protein sequence ID" value="RDI44440.1"/>
    <property type="molecule type" value="Genomic_DNA"/>
</dbReference>